<evidence type="ECO:0000256" key="2">
    <source>
        <dbReference type="SAM" id="Phobius"/>
    </source>
</evidence>
<dbReference type="RefSeq" id="WP_210156134.1">
    <property type="nucleotide sequence ID" value="NZ_JAFCNB010000006.1"/>
</dbReference>
<sequence length="434" mass="45718">MGYPGDQRPPLQPRPSSDRPQWHTPPPYEAADDPAVAYGSWNDQTAPRTAGGDPSYGAEQPPHGSPSHPDRPPYGEPPYRGEAPFGSPYGDSQYGDSQYGGSPYGAAPQGVGRSPYGDAPQGGDQQYTGPQQYAPQQYTGPQQTPQQAPRQGPVHEAPAGGAGDDDRGGPWAGPTPSRKPPAPAAAEPEWDPYAVPIWRRPIALIGGLILLVGALFLGLWVAAKNQPPPQAQPPAPKPSSTQPVPAGAAGRYGYAASRATDKEPLSAAELFGKKKVVNHGRSYLRTAWRKEKTCADGVTGPTITKALKTAGCNQLLRASYRDAKGKVIGTVGVANLKTSSGAKKVAAAGGGGERKDYLKPLPGKDDVSKHLGSGEAYAGGWTHGHYAVLLWFQFQDGHKPSKSDLKRLYQTAVDITDATVFPAFDTRSLTGGHG</sequence>
<feature type="region of interest" description="Disordered" evidence="1">
    <location>
        <begin position="1"/>
        <end position="188"/>
    </location>
</feature>
<evidence type="ECO:0000313" key="4">
    <source>
        <dbReference type="Proteomes" id="UP000674234"/>
    </source>
</evidence>
<evidence type="ECO:0000313" key="3">
    <source>
        <dbReference type="EMBL" id="MBP2704843.1"/>
    </source>
</evidence>
<name>A0A940WHC9_9ACTN</name>
<keyword evidence="2" id="KW-0472">Membrane</keyword>
<feature type="region of interest" description="Disordered" evidence="1">
    <location>
        <begin position="226"/>
        <end position="248"/>
    </location>
</feature>
<gene>
    <name evidence="3" type="ORF">JOL79_13565</name>
</gene>
<dbReference type="EMBL" id="JAFCNB010000006">
    <property type="protein sequence ID" value="MBP2704843.1"/>
    <property type="molecule type" value="Genomic_DNA"/>
</dbReference>
<organism evidence="3 4">
    <name type="scientific">Microbispora oryzae</name>
    <dbReference type="NCBI Taxonomy" id="2806554"/>
    <lineage>
        <taxon>Bacteria</taxon>
        <taxon>Bacillati</taxon>
        <taxon>Actinomycetota</taxon>
        <taxon>Actinomycetes</taxon>
        <taxon>Streptosporangiales</taxon>
        <taxon>Streptosporangiaceae</taxon>
        <taxon>Microbispora</taxon>
    </lineage>
</organism>
<dbReference type="AlphaFoldDB" id="A0A940WHC9"/>
<evidence type="ECO:0000256" key="1">
    <source>
        <dbReference type="SAM" id="MobiDB-lite"/>
    </source>
</evidence>
<feature type="compositionally biased region" description="Low complexity" evidence="1">
    <location>
        <begin position="238"/>
        <end position="248"/>
    </location>
</feature>
<keyword evidence="2" id="KW-0812">Transmembrane</keyword>
<feature type="transmembrane region" description="Helical" evidence="2">
    <location>
        <begin position="202"/>
        <end position="223"/>
    </location>
</feature>
<keyword evidence="4" id="KW-1185">Reference proteome</keyword>
<feature type="compositionally biased region" description="Low complexity" evidence="1">
    <location>
        <begin position="125"/>
        <end position="152"/>
    </location>
</feature>
<comment type="caution">
    <text evidence="3">The sequence shown here is derived from an EMBL/GenBank/DDBJ whole genome shotgun (WGS) entry which is preliminary data.</text>
</comment>
<dbReference type="Proteomes" id="UP000674234">
    <property type="component" value="Unassembled WGS sequence"/>
</dbReference>
<feature type="compositionally biased region" description="Pro residues" evidence="1">
    <location>
        <begin position="226"/>
        <end position="237"/>
    </location>
</feature>
<keyword evidence="2" id="KW-1133">Transmembrane helix</keyword>
<proteinExistence type="predicted"/>
<accession>A0A940WHC9</accession>
<protein>
    <submittedName>
        <fullName evidence="3">Uncharacterized protein</fullName>
    </submittedName>
</protein>
<reference evidence="3" key="1">
    <citation type="submission" date="2021-02" db="EMBL/GenBank/DDBJ databases">
        <title>Draft genome sequence of Microbispora sp. RL4-1S isolated from rice leaves in Thailand.</title>
        <authorList>
            <person name="Muangham S."/>
            <person name="Duangmal K."/>
        </authorList>
    </citation>
    <scope>NUCLEOTIDE SEQUENCE</scope>
    <source>
        <strain evidence="3">RL4-1S</strain>
    </source>
</reference>